<protein>
    <recommendedName>
        <fullName evidence="5">SH3 domain-containing protein</fullName>
    </recommendedName>
</protein>
<reference evidence="6" key="1">
    <citation type="submission" date="2021-01" db="EMBL/GenBank/DDBJ databases">
        <authorList>
            <person name="Corre E."/>
            <person name="Pelletier E."/>
            <person name="Niang G."/>
            <person name="Scheremetjew M."/>
            <person name="Finn R."/>
            <person name="Kale V."/>
            <person name="Holt S."/>
            <person name="Cochrane G."/>
            <person name="Meng A."/>
            <person name="Brown T."/>
            <person name="Cohen L."/>
        </authorList>
    </citation>
    <scope>NUCLEOTIDE SEQUENCE</scope>
    <source>
        <strain evidence="6">GSBS06</strain>
    </source>
</reference>
<dbReference type="InterPro" id="IPR001452">
    <property type="entry name" value="SH3_domain"/>
</dbReference>
<accession>A0A7S3V095</accession>
<dbReference type="SUPFAM" id="SSF50044">
    <property type="entry name" value="SH3-domain"/>
    <property type="match status" value="1"/>
</dbReference>
<gene>
    <name evidence="6" type="ORF">ASTO00021_LOCUS13005</name>
</gene>
<evidence type="ECO:0000256" key="2">
    <source>
        <dbReference type="PROSITE-ProRule" id="PRU00192"/>
    </source>
</evidence>
<evidence type="ECO:0000256" key="3">
    <source>
        <dbReference type="SAM" id="Coils"/>
    </source>
</evidence>
<dbReference type="Gene3D" id="1.20.1270.60">
    <property type="entry name" value="Arfaptin homology (AH) domain/BAR domain"/>
    <property type="match status" value="1"/>
</dbReference>
<dbReference type="InterPro" id="IPR027267">
    <property type="entry name" value="AH/BAR_dom_sf"/>
</dbReference>
<dbReference type="SUPFAM" id="SSF103657">
    <property type="entry name" value="BAR/IMD domain-like"/>
    <property type="match status" value="1"/>
</dbReference>
<evidence type="ECO:0000259" key="5">
    <source>
        <dbReference type="PROSITE" id="PS50002"/>
    </source>
</evidence>
<dbReference type="Gene3D" id="2.30.30.40">
    <property type="entry name" value="SH3 Domains"/>
    <property type="match status" value="1"/>
</dbReference>
<feature type="coiled-coil region" evidence="3">
    <location>
        <begin position="119"/>
        <end position="172"/>
    </location>
</feature>
<dbReference type="EMBL" id="HBIN01017072">
    <property type="protein sequence ID" value="CAE0442894.1"/>
    <property type="molecule type" value="Transcribed_RNA"/>
</dbReference>
<feature type="compositionally biased region" description="Pro residues" evidence="4">
    <location>
        <begin position="299"/>
        <end position="309"/>
    </location>
</feature>
<dbReference type="PANTHER" id="PTHR14167">
    <property type="entry name" value="SH3 DOMAIN-CONTAINING"/>
    <property type="match status" value="1"/>
</dbReference>
<dbReference type="Pfam" id="PF00018">
    <property type="entry name" value="SH3_1"/>
    <property type="match status" value="1"/>
</dbReference>
<evidence type="ECO:0000256" key="1">
    <source>
        <dbReference type="ARBA" id="ARBA00022443"/>
    </source>
</evidence>
<dbReference type="InterPro" id="IPR036028">
    <property type="entry name" value="SH3-like_dom_sf"/>
</dbReference>
<dbReference type="AlphaFoldDB" id="A0A7S3V095"/>
<feature type="compositionally biased region" description="Polar residues" evidence="4">
    <location>
        <begin position="282"/>
        <end position="291"/>
    </location>
</feature>
<evidence type="ECO:0000313" key="6">
    <source>
        <dbReference type="EMBL" id="CAE0442894.1"/>
    </source>
</evidence>
<dbReference type="PROSITE" id="PS50002">
    <property type="entry name" value="SH3"/>
    <property type="match status" value="1"/>
</dbReference>
<feature type="region of interest" description="Disordered" evidence="4">
    <location>
        <begin position="269"/>
        <end position="312"/>
    </location>
</feature>
<feature type="domain" description="SH3" evidence="5">
    <location>
        <begin position="313"/>
        <end position="374"/>
    </location>
</feature>
<name>A0A7S3V095_9STRA</name>
<evidence type="ECO:0000256" key="4">
    <source>
        <dbReference type="SAM" id="MobiDB-lite"/>
    </source>
</evidence>
<dbReference type="SMART" id="SM00326">
    <property type="entry name" value="SH3"/>
    <property type="match status" value="1"/>
</dbReference>
<keyword evidence="3" id="KW-0175">Coiled coil</keyword>
<keyword evidence="1 2" id="KW-0728">SH3 domain</keyword>
<proteinExistence type="predicted"/>
<dbReference type="PRINTS" id="PR00452">
    <property type="entry name" value="SH3DOMAIN"/>
</dbReference>
<organism evidence="6">
    <name type="scientific">Aplanochytrium stocchinoi</name>
    <dbReference type="NCBI Taxonomy" id="215587"/>
    <lineage>
        <taxon>Eukaryota</taxon>
        <taxon>Sar</taxon>
        <taxon>Stramenopiles</taxon>
        <taxon>Bigyra</taxon>
        <taxon>Labyrinthulomycetes</taxon>
        <taxon>Thraustochytrida</taxon>
        <taxon>Thraustochytriidae</taxon>
        <taxon>Aplanochytrium</taxon>
    </lineage>
</organism>
<sequence>MNLGTKLTLLKQRVIGGGEQEPDELKTLRKKVQRFVPDLKKVNKGLTSWLDGARALGIASEHMSSAMQGSDVELQTIADAVAKELHTDNNDNTWTPGAASLCSSAIASINKKLKMIEGLKSKVELLDNLRLQKNRQKRKVIDFEKKNDAESMAKLKRELETTRGQHDELYNELMAKFQYLVTIAEEKGGVGIVQTELTAFKHSQLMFFKNCAKTCEAYEVTNITSLDDEWLKFEMRMEQKVIERGKQESKSFQSDRNLEKDLNLNDAGNTIAEPAAFPPTPTSNTDGSTRSIAELKGRPLPPAPVAAPPPRKESMPIARALYAYAPQSPDELALSYGDMITVTEQNDDGWWSGANQTTGASGLFPGNYCEIVDDYGEDEDDGAC</sequence>
<dbReference type="InterPro" id="IPR050384">
    <property type="entry name" value="Endophilin_SH3RF"/>
</dbReference>
<dbReference type="PANTHER" id="PTHR14167:SF116">
    <property type="entry name" value="CAP, ISOFORM AC"/>
    <property type="match status" value="1"/>
</dbReference>